<name>A0ABV1RWJ5_9BACT</name>
<comment type="caution">
    <text evidence="1">The sequence shown here is derived from an EMBL/GenBank/DDBJ whole genome shotgun (WGS) entry which is preliminary data.</text>
</comment>
<sequence>MRHVLKIVAGFVLLSTIVSCSKEDIGVQTVLKGHVSDNIRGINIEGYKIVLIKSWVGCKNFICGLNHEEVATAYTDKNGEYSITFNYKLKGKEDERYTLLEQYYGTPYYPEYSKQIEISPGKTNTVDINAWKPVELRLTVAVLNNVNPPLMIRNEIDDSNTAFLNTENIYEENITKTYSLRTKPNTDIRIVFWYYTGDNPFLTLHQKTFSYRTTLDDINTLSYTIDCSTF</sequence>
<protein>
    <recommendedName>
        <fullName evidence="3">Carboxypeptidase regulatory-like domain-containing protein</fullName>
    </recommendedName>
</protein>
<dbReference type="RefSeq" id="WP_350413003.1">
    <property type="nucleotide sequence ID" value="NZ_JBEOKT010000012.1"/>
</dbReference>
<dbReference type="Proteomes" id="UP001476807">
    <property type="component" value="Unassembled WGS sequence"/>
</dbReference>
<dbReference type="EMBL" id="JBEOKT010000012">
    <property type="protein sequence ID" value="MER2998536.1"/>
    <property type="molecule type" value="Genomic_DNA"/>
</dbReference>
<evidence type="ECO:0000313" key="1">
    <source>
        <dbReference type="EMBL" id="MER2998536.1"/>
    </source>
</evidence>
<evidence type="ECO:0008006" key="3">
    <source>
        <dbReference type="Google" id="ProtNLM"/>
    </source>
</evidence>
<keyword evidence="2" id="KW-1185">Reference proteome</keyword>
<accession>A0ABV1RWJ5</accession>
<proteinExistence type="predicted"/>
<evidence type="ECO:0000313" key="2">
    <source>
        <dbReference type="Proteomes" id="UP001476807"/>
    </source>
</evidence>
<gene>
    <name evidence="1" type="ORF">ABS362_13345</name>
</gene>
<dbReference type="PROSITE" id="PS51257">
    <property type="entry name" value="PROKAR_LIPOPROTEIN"/>
    <property type="match status" value="1"/>
</dbReference>
<organism evidence="1 2">
    <name type="scientific">Pontibacter populi</name>
    <dbReference type="NCBI Taxonomy" id="890055"/>
    <lineage>
        <taxon>Bacteria</taxon>
        <taxon>Pseudomonadati</taxon>
        <taxon>Bacteroidota</taxon>
        <taxon>Cytophagia</taxon>
        <taxon>Cytophagales</taxon>
        <taxon>Hymenobacteraceae</taxon>
        <taxon>Pontibacter</taxon>
    </lineage>
</organism>
<reference evidence="1 2" key="1">
    <citation type="submission" date="2024-06" db="EMBL/GenBank/DDBJ databases">
        <title>Pontibacter populi HYL7-15.</title>
        <authorList>
            <person name="Kim M.K."/>
        </authorList>
    </citation>
    <scope>NUCLEOTIDE SEQUENCE [LARGE SCALE GENOMIC DNA]</scope>
    <source>
        <strain evidence="1 2">HYL7-15</strain>
    </source>
</reference>